<keyword evidence="2" id="KW-1185">Reference proteome</keyword>
<evidence type="ECO:0000313" key="2">
    <source>
        <dbReference type="Proteomes" id="UP000886998"/>
    </source>
</evidence>
<comment type="caution">
    <text evidence="1">The sequence shown here is derived from an EMBL/GenBank/DDBJ whole genome shotgun (WGS) entry which is preliminary data.</text>
</comment>
<sequence length="143" mass="16051">MKVLKHGEAILNSISYSRKRPNLEVSSSVESGYNEEWKCSLDYSIDHHTYGISCHLVGGSTNHNCGDGYGAAFRLPSEFRCSFKQSADLVTLWGDSKSQCSVSHPRNHGQNTIVSKDLITCSQVFLRTDYIEKKFVTSIRRSL</sequence>
<proteinExistence type="predicted"/>
<protein>
    <submittedName>
        <fullName evidence="1">Uncharacterized protein</fullName>
    </submittedName>
</protein>
<reference evidence="1" key="1">
    <citation type="submission" date="2020-08" db="EMBL/GenBank/DDBJ databases">
        <title>Multicomponent nature underlies the extraordinary mechanical properties of spider dragline silk.</title>
        <authorList>
            <person name="Kono N."/>
            <person name="Nakamura H."/>
            <person name="Mori M."/>
            <person name="Yoshida Y."/>
            <person name="Ohtoshi R."/>
            <person name="Malay A.D."/>
            <person name="Moran D.A.P."/>
            <person name="Tomita M."/>
            <person name="Numata K."/>
            <person name="Arakawa K."/>
        </authorList>
    </citation>
    <scope>NUCLEOTIDE SEQUENCE</scope>
</reference>
<dbReference type="AlphaFoldDB" id="A0A8X6YLX7"/>
<dbReference type="EMBL" id="BMAV01021387">
    <property type="protein sequence ID" value="GFY75431.1"/>
    <property type="molecule type" value="Genomic_DNA"/>
</dbReference>
<evidence type="ECO:0000313" key="1">
    <source>
        <dbReference type="EMBL" id="GFY75431.1"/>
    </source>
</evidence>
<name>A0A8X6YLX7_9ARAC</name>
<dbReference type="Proteomes" id="UP000886998">
    <property type="component" value="Unassembled WGS sequence"/>
</dbReference>
<gene>
    <name evidence="1" type="ORF">TNIN_202441</name>
</gene>
<organism evidence="1 2">
    <name type="scientific">Trichonephila inaurata madagascariensis</name>
    <dbReference type="NCBI Taxonomy" id="2747483"/>
    <lineage>
        <taxon>Eukaryota</taxon>
        <taxon>Metazoa</taxon>
        <taxon>Ecdysozoa</taxon>
        <taxon>Arthropoda</taxon>
        <taxon>Chelicerata</taxon>
        <taxon>Arachnida</taxon>
        <taxon>Araneae</taxon>
        <taxon>Araneomorphae</taxon>
        <taxon>Entelegynae</taxon>
        <taxon>Araneoidea</taxon>
        <taxon>Nephilidae</taxon>
        <taxon>Trichonephila</taxon>
        <taxon>Trichonephila inaurata</taxon>
    </lineage>
</organism>
<accession>A0A8X6YLX7</accession>